<dbReference type="Pfam" id="PF22827">
    <property type="entry name" value="GldL_N"/>
    <property type="match status" value="1"/>
</dbReference>
<evidence type="ECO:0000313" key="3">
    <source>
        <dbReference type="EMBL" id="RNI34638.1"/>
    </source>
</evidence>
<evidence type="ECO:0000313" key="4">
    <source>
        <dbReference type="Proteomes" id="UP000267223"/>
    </source>
</evidence>
<dbReference type="OrthoDB" id="1466660at2"/>
<protein>
    <submittedName>
        <fullName evidence="3">Gliding motility protein GldL</fullName>
    </submittedName>
</protein>
<keyword evidence="1" id="KW-0472">Membrane</keyword>
<dbReference type="EMBL" id="RJJR01000013">
    <property type="protein sequence ID" value="RNI34638.1"/>
    <property type="molecule type" value="Genomic_DNA"/>
</dbReference>
<organism evidence="3 4">
    <name type="scientific">Hanamia caeni</name>
    <dbReference type="NCBI Taxonomy" id="2294116"/>
    <lineage>
        <taxon>Bacteria</taxon>
        <taxon>Pseudomonadati</taxon>
        <taxon>Bacteroidota</taxon>
        <taxon>Chitinophagia</taxon>
        <taxon>Chitinophagales</taxon>
        <taxon>Chitinophagaceae</taxon>
        <taxon>Hanamia</taxon>
    </lineage>
</organism>
<evidence type="ECO:0000256" key="1">
    <source>
        <dbReference type="SAM" id="Phobius"/>
    </source>
</evidence>
<feature type="transmembrane region" description="Helical" evidence="1">
    <location>
        <begin position="41"/>
        <end position="59"/>
    </location>
</feature>
<keyword evidence="1" id="KW-1133">Transmembrane helix</keyword>
<sequence>MIQQPKRNFLTLIDVLVSAGAAVVIFAAWAKLTHQSYADTMLTVGMWTETAIFLVYAVIEWVKPKPHDVAHAPAVHAVSEGNPALQSMEKMMKDADITPANMKRLSENFQKLGVTVSQIGEVGDVVKSTGDFSAKTKEATNALGLMKDAYTNSANTMSNFNSAADSAKGFHEQVQVLTKNLGSLNSIYELELTESNNHLKTLNSFYGKMAKASEVMVATVDDAQATKAQINALANNLGKLNQVYGNMLSAMQGRQ</sequence>
<dbReference type="InterPro" id="IPR019852">
    <property type="entry name" value="Motility-assoc_prot_GldL"/>
</dbReference>
<keyword evidence="4" id="KW-1185">Reference proteome</keyword>
<accession>A0A3M9NCE5</accession>
<dbReference type="NCBIfam" id="TIGR03513">
    <property type="entry name" value="GldL_gliding"/>
    <property type="match status" value="1"/>
</dbReference>
<reference evidence="3 4" key="1">
    <citation type="submission" date="2018-11" db="EMBL/GenBank/DDBJ databases">
        <title>Draft genome sequence of Ferruginibacter sp. BO-59.</title>
        <authorList>
            <person name="Im W.T."/>
        </authorList>
    </citation>
    <scope>NUCLEOTIDE SEQUENCE [LARGE SCALE GENOMIC DNA]</scope>
    <source>
        <strain evidence="3 4">BO-59</strain>
    </source>
</reference>
<dbReference type="SUPFAM" id="SSF58104">
    <property type="entry name" value="Methyl-accepting chemotaxis protein (MCP) signaling domain"/>
    <property type="match status" value="1"/>
</dbReference>
<feature type="domain" description="Gliding motility protein GldL-like N-terminal" evidence="2">
    <location>
        <begin position="17"/>
        <end position="63"/>
    </location>
</feature>
<gene>
    <name evidence="3" type="primary">gldL</name>
    <name evidence="3" type="ORF">EFY79_15075</name>
</gene>
<dbReference type="AlphaFoldDB" id="A0A3M9NCE5"/>
<proteinExistence type="predicted"/>
<keyword evidence="1" id="KW-0812">Transmembrane</keyword>
<dbReference type="Proteomes" id="UP000267223">
    <property type="component" value="Unassembled WGS sequence"/>
</dbReference>
<feature type="transmembrane region" description="Helical" evidence="1">
    <location>
        <begin position="9"/>
        <end position="29"/>
    </location>
</feature>
<comment type="caution">
    <text evidence="3">The sequence shown here is derived from an EMBL/GenBank/DDBJ whole genome shotgun (WGS) entry which is preliminary data.</text>
</comment>
<dbReference type="InterPro" id="IPR055087">
    <property type="entry name" value="GldL-like_N"/>
</dbReference>
<evidence type="ECO:0000259" key="2">
    <source>
        <dbReference type="Pfam" id="PF22827"/>
    </source>
</evidence>
<dbReference type="RefSeq" id="WP_123121699.1">
    <property type="nucleotide sequence ID" value="NZ_RJJR01000013.1"/>
</dbReference>
<name>A0A3M9NCE5_9BACT</name>